<dbReference type="RefSeq" id="WP_274456371.1">
    <property type="nucleotide sequence ID" value="NZ_CP067097.1"/>
</dbReference>
<sequence length="272" mass="30114">MRGDLPPNVVDRLEQERAGGLPWTSDLSVNEWHLMRSVGFRPLGMVMGSCFYHVGYSVASRAGTWYSRDLTDVQAALYEGRHRALHRLAQEAKQLGANAVVGVRIQHHKPGYFGHESEFAAFGTAVSVDGLPPSDAPVLCTVDGQSLVKLMQAGAFPVGLAMGACVHYQYTSRQDKWQMTSWYNQEIPTFTSAVYETRNRAVRDMWKQAREFGASGVLAHETRLEVMKVEVERGQGDEREDHVLEFLSIGTAVASTTTPVPLHPEVVLDVGK</sequence>
<keyword evidence="3" id="KW-1185">Reference proteome</keyword>
<dbReference type="InterPro" id="IPR002765">
    <property type="entry name" value="UPF0145_YbjQ-like"/>
</dbReference>
<dbReference type="Pfam" id="PF01906">
    <property type="entry name" value="YbjQ_1"/>
    <property type="match status" value="1"/>
</dbReference>
<dbReference type="Proteomes" id="UP001232973">
    <property type="component" value="Unassembled WGS sequence"/>
</dbReference>
<reference evidence="2 3" key="1">
    <citation type="submission" date="2023-07" db="EMBL/GenBank/DDBJ databases">
        <title>Genomic Encyclopedia of Type Strains, Phase IV (KMG-IV): sequencing the most valuable type-strain genomes for metagenomic binning, comparative biology and taxonomic classification.</title>
        <authorList>
            <person name="Goeker M."/>
        </authorList>
    </citation>
    <scope>NUCLEOTIDE SEQUENCE [LARGE SCALE GENOMIC DNA]</scope>
    <source>
        <strain evidence="2 3">DSM 4006</strain>
    </source>
</reference>
<accession>A0ABT9XIN4</accession>
<dbReference type="InterPro" id="IPR035439">
    <property type="entry name" value="UPF0145_dom_sf"/>
</dbReference>
<evidence type="ECO:0000256" key="1">
    <source>
        <dbReference type="ARBA" id="ARBA00010751"/>
    </source>
</evidence>
<protein>
    <submittedName>
        <fullName evidence="2">Uncharacterized protein YbjQ (UPF0145 family)</fullName>
    </submittedName>
</protein>
<gene>
    <name evidence="2" type="ORF">J2S03_001403</name>
</gene>
<evidence type="ECO:0000313" key="2">
    <source>
        <dbReference type="EMBL" id="MDQ0189571.1"/>
    </source>
</evidence>
<dbReference type="PANTHER" id="PTHR34068">
    <property type="entry name" value="UPF0145 PROTEIN YBJQ"/>
    <property type="match status" value="1"/>
</dbReference>
<name>A0ABT9XIN4_9BACL</name>
<dbReference type="SUPFAM" id="SSF117782">
    <property type="entry name" value="YbjQ-like"/>
    <property type="match status" value="2"/>
</dbReference>
<dbReference type="EMBL" id="JAUSTP010000008">
    <property type="protein sequence ID" value="MDQ0189571.1"/>
    <property type="molecule type" value="Genomic_DNA"/>
</dbReference>
<dbReference type="Gene3D" id="3.30.110.70">
    <property type="entry name" value="Hypothetical protein apc22750. Chain B"/>
    <property type="match status" value="2"/>
</dbReference>
<organism evidence="2 3">
    <name type="scientific">Alicyclobacillus cycloheptanicus</name>
    <dbReference type="NCBI Taxonomy" id="1457"/>
    <lineage>
        <taxon>Bacteria</taxon>
        <taxon>Bacillati</taxon>
        <taxon>Bacillota</taxon>
        <taxon>Bacilli</taxon>
        <taxon>Bacillales</taxon>
        <taxon>Alicyclobacillaceae</taxon>
        <taxon>Alicyclobacillus</taxon>
    </lineage>
</organism>
<proteinExistence type="inferred from homology"/>
<comment type="caution">
    <text evidence="2">The sequence shown here is derived from an EMBL/GenBank/DDBJ whole genome shotgun (WGS) entry which is preliminary data.</text>
</comment>
<comment type="similarity">
    <text evidence="1">Belongs to the UPF0145 family.</text>
</comment>
<evidence type="ECO:0000313" key="3">
    <source>
        <dbReference type="Proteomes" id="UP001232973"/>
    </source>
</evidence>